<sequence length="727" mass="75550">MRRRGATAQLLAVGRRAADRGRDPRHTVQALCLLLAGVAAGLLIWGIQVNAAVYGARDARTEARLPVRAAEGTAPALWWADGADTVGDRAFSVVTVEPVADGAPLPPGLTRWPGPGEAFVSPALRAALPAADTRYGRLAGTIAPSGLKDPGELFVYRRPPPDAGFAGAGSAFPVTGFGAPFVDRAFFMGDGFDRAEADLYWLMAPLLGLPVVVLLVVAARLGARGRDRRLAVLHAMGAGRSVRARIAAGECLRPLAAGVLAAGALLTVPVLTGVTLPVTGYEIAARDLAALRWAFPLSLIAVWAVLCLAFAALHLRVGPLPGARPRAVRERLATWPGRFCGLGTLFALWGAMLGGEAGMRLFILGTFLALGGLPPLLGRAAAHVSGKLIRRNEGDPARLVGARWAGAHPGVLARTTAAIAVLLGLLAQVQIAVTELTTEAQHARALATRLDGRLTQVEGARDPRQAARFLDALAPGDRVLRVLAPDDGRPPVFVGDCRALAAFSPMTRCPRDRALPAEQVFTARTPRTEALRWSSFGAVNVRAATGPDELLQGRSAFIVLTGESAGGIDRVKRAAYRAFPQPQVGVPGADRVIGAAARARIADWVLLVAGAGLALLVVTGSASLLHAFLDRADELRTMAGYTSGAAFHLRVAWWGMGVPTVCALALATLFAGLLAGFNLAFLAPSGGSPAGLLGGGLTLAVLACAAATVAGGLLGARYTHRWVPRGD</sequence>
<evidence type="ECO:0000313" key="3">
    <source>
        <dbReference type="Proteomes" id="UP001301731"/>
    </source>
</evidence>
<organism evidence="2 3">
    <name type="scientific">Streptomyces solicathayae</name>
    <dbReference type="NCBI Taxonomy" id="3081768"/>
    <lineage>
        <taxon>Bacteria</taxon>
        <taxon>Bacillati</taxon>
        <taxon>Actinomycetota</taxon>
        <taxon>Actinomycetes</taxon>
        <taxon>Kitasatosporales</taxon>
        <taxon>Streptomycetaceae</taxon>
        <taxon>Streptomyces</taxon>
    </lineage>
</organism>
<dbReference type="EMBL" id="CP137573">
    <property type="protein sequence ID" value="WOX24322.1"/>
    <property type="molecule type" value="Genomic_DNA"/>
</dbReference>
<feature type="transmembrane region" description="Helical" evidence="1">
    <location>
        <begin position="604"/>
        <end position="629"/>
    </location>
</feature>
<feature type="transmembrane region" description="Helical" evidence="1">
    <location>
        <begin position="661"/>
        <end position="683"/>
    </location>
</feature>
<feature type="transmembrane region" description="Helical" evidence="1">
    <location>
        <begin position="335"/>
        <end position="355"/>
    </location>
</feature>
<feature type="transmembrane region" description="Helical" evidence="1">
    <location>
        <begin position="255"/>
        <end position="281"/>
    </location>
</feature>
<name>A0ABZ0LXR6_9ACTN</name>
<proteinExistence type="predicted"/>
<feature type="transmembrane region" description="Helical" evidence="1">
    <location>
        <begin position="293"/>
        <end position="315"/>
    </location>
</feature>
<gene>
    <name evidence="2" type="ORF">R2D22_24255</name>
</gene>
<dbReference type="Proteomes" id="UP001301731">
    <property type="component" value="Chromosome"/>
</dbReference>
<feature type="transmembrane region" description="Helical" evidence="1">
    <location>
        <begin position="27"/>
        <end position="47"/>
    </location>
</feature>
<feature type="transmembrane region" description="Helical" evidence="1">
    <location>
        <begin position="361"/>
        <end position="382"/>
    </location>
</feature>
<feature type="transmembrane region" description="Helical" evidence="1">
    <location>
        <begin position="202"/>
        <end position="223"/>
    </location>
</feature>
<protein>
    <recommendedName>
        <fullName evidence="4">Permease</fullName>
    </recommendedName>
</protein>
<evidence type="ECO:0008006" key="4">
    <source>
        <dbReference type="Google" id="ProtNLM"/>
    </source>
</evidence>
<keyword evidence="1" id="KW-0812">Transmembrane</keyword>
<keyword evidence="3" id="KW-1185">Reference proteome</keyword>
<accession>A0ABZ0LXR6</accession>
<feature type="transmembrane region" description="Helical" evidence="1">
    <location>
        <begin position="695"/>
        <end position="716"/>
    </location>
</feature>
<keyword evidence="1" id="KW-0472">Membrane</keyword>
<dbReference type="RefSeq" id="WP_318106773.1">
    <property type="nucleotide sequence ID" value="NZ_CP137573.1"/>
</dbReference>
<feature type="transmembrane region" description="Helical" evidence="1">
    <location>
        <begin position="635"/>
        <end position="654"/>
    </location>
</feature>
<evidence type="ECO:0000256" key="1">
    <source>
        <dbReference type="SAM" id="Phobius"/>
    </source>
</evidence>
<reference evidence="2 3" key="1">
    <citation type="submission" date="2023-10" db="EMBL/GenBank/DDBJ databases">
        <title>The genome sequence of Streptomyces sp. HUAS YS2.</title>
        <authorList>
            <person name="Mo P."/>
        </authorList>
    </citation>
    <scope>NUCLEOTIDE SEQUENCE [LARGE SCALE GENOMIC DNA]</scope>
    <source>
        <strain evidence="2 3">HUAS YS2</strain>
    </source>
</reference>
<keyword evidence="1" id="KW-1133">Transmembrane helix</keyword>
<evidence type="ECO:0000313" key="2">
    <source>
        <dbReference type="EMBL" id="WOX24322.1"/>
    </source>
</evidence>